<protein>
    <submittedName>
        <fullName evidence="2">Uncharacterized protein</fullName>
    </submittedName>
</protein>
<evidence type="ECO:0000313" key="2">
    <source>
        <dbReference type="EMBL" id="VEL30508.1"/>
    </source>
</evidence>
<dbReference type="Proteomes" id="UP000784294">
    <property type="component" value="Unassembled WGS sequence"/>
</dbReference>
<keyword evidence="3" id="KW-1185">Reference proteome</keyword>
<comment type="caution">
    <text evidence="2">The sequence shown here is derived from an EMBL/GenBank/DDBJ whole genome shotgun (WGS) entry which is preliminary data.</text>
</comment>
<feature type="compositionally biased region" description="Basic and acidic residues" evidence="1">
    <location>
        <begin position="92"/>
        <end position="119"/>
    </location>
</feature>
<reference evidence="2" key="1">
    <citation type="submission" date="2018-11" db="EMBL/GenBank/DDBJ databases">
        <authorList>
            <consortium name="Pathogen Informatics"/>
        </authorList>
    </citation>
    <scope>NUCLEOTIDE SEQUENCE</scope>
</reference>
<dbReference type="EMBL" id="CAAALY010112832">
    <property type="protein sequence ID" value="VEL30508.1"/>
    <property type="molecule type" value="Genomic_DNA"/>
</dbReference>
<organism evidence="2 3">
    <name type="scientific">Protopolystoma xenopodis</name>
    <dbReference type="NCBI Taxonomy" id="117903"/>
    <lineage>
        <taxon>Eukaryota</taxon>
        <taxon>Metazoa</taxon>
        <taxon>Spiralia</taxon>
        <taxon>Lophotrochozoa</taxon>
        <taxon>Platyhelminthes</taxon>
        <taxon>Monogenea</taxon>
        <taxon>Polyopisthocotylea</taxon>
        <taxon>Polystomatidea</taxon>
        <taxon>Polystomatidae</taxon>
        <taxon>Protopolystoma</taxon>
    </lineage>
</organism>
<dbReference type="AlphaFoldDB" id="A0A3S5FFA3"/>
<proteinExistence type="predicted"/>
<evidence type="ECO:0000313" key="3">
    <source>
        <dbReference type="Proteomes" id="UP000784294"/>
    </source>
</evidence>
<accession>A0A3S5FFA3</accession>
<feature type="region of interest" description="Disordered" evidence="1">
    <location>
        <begin position="82"/>
        <end position="142"/>
    </location>
</feature>
<name>A0A3S5FFA3_9PLAT</name>
<evidence type="ECO:0000256" key="1">
    <source>
        <dbReference type="SAM" id="MobiDB-lite"/>
    </source>
</evidence>
<dbReference type="OrthoDB" id="1413014at2759"/>
<feature type="compositionally biased region" description="Basic and acidic residues" evidence="1">
    <location>
        <begin position="126"/>
        <end position="142"/>
    </location>
</feature>
<gene>
    <name evidence="2" type="ORF">PXEA_LOCUS23948</name>
</gene>
<sequence length="157" mass="18554">MALRLMEKEQLQKEDLVELLGKRPFKEKGTYEELVGSGMLPYQWILYSRLTTLFNRFILFTFYDSHIFYFSRFIYATGPLDEDTELPIGLRDWNKETEEERNKRKEAEANEKPDSDKISETSNNKDSSKKSPDADSSKLPFEREVKNLWKDIDKKAP</sequence>